<accession>A0A565B0T9</accession>
<keyword evidence="2" id="KW-0678">Repressor</keyword>
<evidence type="ECO:0000256" key="2">
    <source>
        <dbReference type="ARBA" id="ARBA00022491"/>
    </source>
</evidence>
<evidence type="ECO:0000256" key="5">
    <source>
        <dbReference type="PROSITE-ProRule" id="PRU00810"/>
    </source>
</evidence>
<dbReference type="FunFam" id="1.20.1160.11:FF:000001">
    <property type="entry name" value="Paired amphipathic helix protein Sin3"/>
    <property type="match status" value="2"/>
</dbReference>
<dbReference type="PANTHER" id="PTHR12346:SF0">
    <property type="entry name" value="SIN3A, ISOFORM G"/>
    <property type="match status" value="1"/>
</dbReference>
<evidence type="ECO:0000313" key="7">
    <source>
        <dbReference type="Proteomes" id="UP000489600"/>
    </source>
</evidence>
<sequence>MNSGLGQFHTMVGTSLSPEAVSYVTALMEAFHDEPAKFEEIIMLLEDIRYHKVDKATGFARVGELLKDHRNLLIGLNAFLPAEAKITIPPEPTRTDANKGLGQLLGRRVSSELTIDDSLAYIAAVKEAFKDEPEKHQEFFQILKFLYTHRENEALCYARVKELMKDHPNLLIGFNAFLPPDAKITIPPVANKGPELTSEDHSRSYIAAVKEAFHDEPAKYQEFLKFMRDFITSRADLTTTVARVEELMKDHPNLLLGFNVFLPAEAKITIPPVAFKEPELMSDDDLRPYIAVLMEAFHDEPEKFEELRKIMSDYRTQRADFTSSIARVKELMKDQWNLFLDFTEAKITIPAAANSGPKLTSDAAFSYITAVKEAFHDEPARYKEFIKLLSDSSAHNTLSSIEQKYPRAHNLVAKVKERFQGDDSHVYKSFLEIVRMLREGNMSRDEVYHEVTILLQDHQDLVMEFSDFFNQ</sequence>
<protein>
    <recommendedName>
        <fullName evidence="8">Histone deacetylase interacting domain-containing protein</fullName>
    </recommendedName>
</protein>
<dbReference type="EMBL" id="CABITT030000002">
    <property type="protein sequence ID" value="VVA94714.1"/>
    <property type="molecule type" value="Genomic_DNA"/>
</dbReference>
<dbReference type="GO" id="GO:0000122">
    <property type="term" value="P:negative regulation of transcription by RNA polymerase II"/>
    <property type="evidence" value="ECO:0007669"/>
    <property type="project" value="TreeGrafter"/>
</dbReference>
<gene>
    <name evidence="6" type="ORF">ANE_LOCUS5159</name>
</gene>
<keyword evidence="7" id="KW-1185">Reference proteome</keyword>
<dbReference type="GO" id="GO:0000118">
    <property type="term" value="C:histone deacetylase complex"/>
    <property type="evidence" value="ECO:0007669"/>
    <property type="project" value="TreeGrafter"/>
</dbReference>
<dbReference type="PANTHER" id="PTHR12346">
    <property type="entry name" value="SIN3B-RELATED"/>
    <property type="match status" value="1"/>
</dbReference>
<evidence type="ECO:0000256" key="1">
    <source>
        <dbReference type="ARBA" id="ARBA00004123"/>
    </source>
</evidence>
<evidence type="ECO:0000256" key="4">
    <source>
        <dbReference type="ARBA" id="ARBA00023242"/>
    </source>
</evidence>
<dbReference type="AlphaFoldDB" id="A0A565B0T9"/>
<dbReference type="PROSITE" id="PS51477">
    <property type="entry name" value="PAH"/>
    <property type="match status" value="4"/>
</dbReference>
<organism evidence="6 7">
    <name type="scientific">Arabis nemorensis</name>
    <dbReference type="NCBI Taxonomy" id="586526"/>
    <lineage>
        <taxon>Eukaryota</taxon>
        <taxon>Viridiplantae</taxon>
        <taxon>Streptophyta</taxon>
        <taxon>Embryophyta</taxon>
        <taxon>Tracheophyta</taxon>
        <taxon>Spermatophyta</taxon>
        <taxon>Magnoliopsida</taxon>
        <taxon>eudicotyledons</taxon>
        <taxon>Gunneridae</taxon>
        <taxon>Pentapetalae</taxon>
        <taxon>rosids</taxon>
        <taxon>malvids</taxon>
        <taxon>Brassicales</taxon>
        <taxon>Brassicaceae</taxon>
        <taxon>Arabideae</taxon>
        <taxon>Arabis</taxon>
    </lineage>
</organism>
<evidence type="ECO:0008006" key="8">
    <source>
        <dbReference type="Google" id="ProtNLM"/>
    </source>
</evidence>
<evidence type="ECO:0000256" key="3">
    <source>
        <dbReference type="ARBA" id="ARBA00022737"/>
    </source>
</evidence>
<keyword evidence="3" id="KW-0677">Repeat</keyword>
<dbReference type="OrthoDB" id="10265969at2759"/>
<dbReference type="SUPFAM" id="SSF47762">
    <property type="entry name" value="PAH2 domain"/>
    <property type="match status" value="6"/>
</dbReference>
<dbReference type="GO" id="GO:0000785">
    <property type="term" value="C:chromatin"/>
    <property type="evidence" value="ECO:0007669"/>
    <property type="project" value="TreeGrafter"/>
</dbReference>
<dbReference type="Proteomes" id="UP000489600">
    <property type="component" value="Unassembled WGS sequence"/>
</dbReference>
<proteinExistence type="predicted"/>
<comment type="caution">
    <text evidence="6">The sequence shown here is derived from an EMBL/GenBank/DDBJ whole genome shotgun (WGS) entry which is preliminary data.</text>
</comment>
<reference evidence="6" key="1">
    <citation type="submission" date="2019-07" db="EMBL/GenBank/DDBJ databases">
        <authorList>
            <person name="Dittberner H."/>
        </authorList>
    </citation>
    <scope>NUCLEOTIDE SEQUENCE [LARGE SCALE GENOMIC DNA]</scope>
</reference>
<dbReference type="FunFam" id="1.20.1160.11:FF:000003">
    <property type="entry name" value="Paired amphipathic helix SIN3-like protein"/>
    <property type="match status" value="1"/>
</dbReference>
<dbReference type="InterPro" id="IPR036600">
    <property type="entry name" value="PAH_sf"/>
</dbReference>
<name>A0A565B0T9_9BRAS</name>
<dbReference type="GO" id="GO:0003714">
    <property type="term" value="F:transcription corepressor activity"/>
    <property type="evidence" value="ECO:0007669"/>
    <property type="project" value="InterPro"/>
</dbReference>
<dbReference type="InterPro" id="IPR039774">
    <property type="entry name" value="Sin3-like"/>
</dbReference>
<keyword evidence="4 5" id="KW-0539">Nucleus</keyword>
<evidence type="ECO:0000313" key="6">
    <source>
        <dbReference type="EMBL" id="VVA94714.1"/>
    </source>
</evidence>
<dbReference type="InterPro" id="IPR003822">
    <property type="entry name" value="PAH"/>
</dbReference>
<dbReference type="Pfam" id="PF02671">
    <property type="entry name" value="PAH"/>
    <property type="match status" value="5"/>
</dbReference>
<dbReference type="Gene3D" id="1.20.1160.11">
    <property type="entry name" value="Paired amphipathic helix"/>
    <property type="match status" value="6"/>
</dbReference>
<comment type="subcellular location">
    <subcellularLocation>
        <location evidence="1 5">Nucleus</location>
    </subcellularLocation>
</comment>